<organism evidence="1 2">
    <name type="scientific">Corallococcus exercitus</name>
    <dbReference type="NCBI Taxonomy" id="2316736"/>
    <lineage>
        <taxon>Bacteria</taxon>
        <taxon>Pseudomonadati</taxon>
        <taxon>Myxococcota</taxon>
        <taxon>Myxococcia</taxon>
        <taxon>Myxococcales</taxon>
        <taxon>Cystobacterineae</taxon>
        <taxon>Myxococcaceae</taxon>
        <taxon>Corallococcus</taxon>
    </lineage>
</organism>
<proteinExistence type="predicted"/>
<name>A0A7Y4NSD5_9BACT</name>
<protein>
    <submittedName>
        <fullName evidence="1">Uncharacterized protein</fullName>
    </submittedName>
</protein>
<dbReference type="EMBL" id="JABFJV010000058">
    <property type="protein sequence ID" value="NOK34088.1"/>
    <property type="molecule type" value="Genomic_DNA"/>
</dbReference>
<dbReference type="AlphaFoldDB" id="A0A7Y4NSD5"/>
<evidence type="ECO:0000313" key="1">
    <source>
        <dbReference type="EMBL" id="NOK34088.1"/>
    </source>
</evidence>
<dbReference type="OrthoDB" id="5518990at2"/>
<gene>
    <name evidence="1" type="ORF">HMI49_12880</name>
</gene>
<evidence type="ECO:0000313" key="2">
    <source>
        <dbReference type="Proteomes" id="UP000563426"/>
    </source>
</evidence>
<sequence length="106" mass="12064">MGTKPDELAEQLRRQLETPGRTWRVLAHEDAGAVELQNRGTFDELIVDDWFHMEQMDDRVWWMKVGDMRVLVTLSPDTGVVVDVERGCYAPVNGTTVSETDDASDR</sequence>
<reference evidence="1 2" key="1">
    <citation type="submission" date="2020-05" db="EMBL/GenBank/DDBJ databases">
        <authorList>
            <person name="Whitworth D."/>
        </authorList>
    </citation>
    <scope>NUCLEOTIDE SEQUENCE [LARGE SCALE GENOMIC DNA]</scope>
    <source>
        <strain evidence="1 2">AB043B</strain>
    </source>
</reference>
<comment type="caution">
    <text evidence="1">The sequence shown here is derived from an EMBL/GenBank/DDBJ whole genome shotgun (WGS) entry which is preliminary data.</text>
</comment>
<dbReference type="Proteomes" id="UP000563426">
    <property type="component" value="Unassembled WGS sequence"/>
</dbReference>
<keyword evidence="2" id="KW-1185">Reference proteome</keyword>
<dbReference type="RefSeq" id="WP_147442075.1">
    <property type="nucleotide sequence ID" value="NZ_JABFJV010000058.1"/>
</dbReference>
<accession>A0A7Y4NSD5</accession>